<dbReference type="EMBL" id="JXJN01019133">
    <property type="status" value="NOT_ANNOTATED_CDS"/>
    <property type="molecule type" value="Genomic_DNA"/>
</dbReference>
<keyword evidence="1" id="KW-0812">Transmembrane</keyword>
<evidence type="ECO:0000313" key="3">
    <source>
        <dbReference type="Proteomes" id="UP000092460"/>
    </source>
</evidence>
<feature type="transmembrane region" description="Helical" evidence="1">
    <location>
        <begin position="45"/>
        <end position="63"/>
    </location>
</feature>
<reference evidence="2" key="2">
    <citation type="submission" date="2020-05" db="UniProtKB">
        <authorList>
            <consortium name="EnsemblMetazoa"/>
        </authorList>
    </citation>
    <scope>IDENTIFICATION</scope>
    <source>
        <strain evidence="2">IAEA</strain>
    </source>
</reference>
<dbReference type="AlphaFoldDB" id="A0A1B0BRK4"/>
<evidence type="ECO:0000256" key="1">
    <source>
        <dbReference type="SAM" id="Phobius"/>
    </source>
</evidence>
<protein>
    <submittedName>
        <fullName evidence="2">Uncharacterized protein</fullName>
    </submittedName>
</protein>
<evidence type="ECO:0000313" key="2">
    <source>
        <dbReference type="EnsemblMetazoa" id="GPPI038342-PA"/>
    </source>
</evidence>
<reference evidence="3" key="1">
    <citation type="submission" date="2015-01" db="EMBL/GenBank/DDBJ databases">
        <authorList>
            <person name="Aksoy S."/>
            <person name="Warren W."/>
            <person name="Wilson R.K."/>
        </authorList>
    </citation>
    <scope>NUCLEOTIDE SEQUENCE [LARGE SCALE GENOMIC DNA]</scope>
    <source>
        <strain evidence="3">IAEA</strain>
    </source>
</reference>
<accession>A0A1B0BRK4</accession>
<organism evidence="2 3">
    <name type="scientific">Glossina palpalis gambiensis</name>
    <dbReference type="NCBI Taxonomy" id="67801"/>
    <lineage>
        <taxon>Eukaryota</taxon>
        <taxon>Metazoa</taxon>
        <taxon>Ecdysozoa</taxon>
        <taxon>Arthropoda</taxon>
        <taxon>Hexapoda</taxon>
        <taxon>Insecta</taxon>
        <taxon>Pterygota</taxon>
        <taxon>Neoptera</taxon>
        <taxon>Endopterygota</taxon>
        <taxon>Diptera</taxon>
        <taxon>Brachycera</taxon>
        <taxon>Muscomorpha</taxon>
        <taxon>Hippoboscoidea</taxon>
        <taxon>Glossinidae</taxon>
        <taxon>Glossina</taxon>
    </lineage>
</organism>
<keyword evidence="3" id="KW-1185">Reference proteome</keyword>
<dbReference type="EnsemblMetazoa" id="GPPI038342-RA">
    <property type="protein sequence ID" value="GPPI038342-PA"/>
    <property type="gene ID" value="GPPI038342"/>
</dbReference>
<keyword evidence="1" id="KW-1133">Transmembrane helix</keyword>
<dbReference type="VEuPathDB" id="VectorBase:GPPI038342"/>
<sequence length="112" mass="13043">MSSLPQILIALLKKFGKKLTTFFLLAVLSSTISFRADFTIVIHIPVAWKCIQFIIFFIAFLSYRSPFAVDSIREWRSTRKQWARYIATTAIIRVQNNFSFVDAVQSRRHIGR</sequence>
<name>A0A1B0BRK4_9MUSC</name>
<dbReference type="Proteomes" id="UP000092460">
    <property type="component" value="Unassembled WGS sequence"/>
</dbReference>
<keyword evidence="1" id="KW-0472">Membrane</keyword>
<proteinExistence type="predicted"/>